<evidence type="ECO:0000313" key="1">
    <source>
        <dbReference type="EMBL" id="TKX32583.1"/>
    </source>
</evidence>
<dbReference type="EMBL" id="NXMA01000004">
    <property type="protein sequence ID" value="TKX32583.1"/>
    <property type="molecule type" value="Genomic_DNA"/>
</dbReference>
<name>A0A4U7BKS1_9BACT</name>
<gene>
    <name evidence="1" type="ORF">CQA76_02890</name>
</gene>
<accession>A0A4U7BKS1</accession>
<dbReference type="Proteomes" id="UP000310353">
    <property type="component" value="Unassembled WGS sequence"/>
</dbReference>
<proteinExistence type="predicted"/>
<organism evidence="1 2">
    <name type="scientific">Campylobacter aviculae</name>
    <dbReference type="NCBI Taxonomy" id="2510190"/>
    <lineage>
        <taxon>Bacteria</taxon>
        <taxon>Pseudomonadati</taxon>
        <taxon>Campylobacterota</taxon>
        <taxon>Epsilonproteobacteria</taxon>
        <taxon>Campylobacterales</taxon>
        <taxon>Campylobacteraceae</taxon>
        <taxon>Campylobacter</taxon>
    </lineage>
</organism>
<comment type="caution">
    <text evidence="1">The sequence shown here is derived from an EMBL/GenBank/DDBJ whole genome shotgun (WGS) entry which is preliminary data.</text>
</comment>
<protein>
    <submittedName>
        <fullName evidence="1">Uncharacterized protein</fullName>
    </submittedName>
</protein>
<dbReference type="RefSeq" id="WP_137621949.1">
    <property type="nucleotide sequence ID" value="NZ_NXMA01000004.1"/>
</dbReference>
<keyword evidence="2" id="KW-1185">Reference proteome</keyword>
<dbReference type="AlphaFoldDB" id="A0A4U7BKS1"/>
<evidence type="ECO:0000313" key="2">
    <source>
        <dbReference type="Proteomes" id="UP000310353"/>
    </source>
</evidence>
<reference evidence="1 2" key="1">
    <citation type="submission" date="2018-05" db="EMBL/GenBank/DDBJ databases">
        <title>Novel Campyloabacter and Helicobacter Species and Strains.</title>
        <authorList>
            <person name="Mannion A.J."/>
            <person name="Shen Z."/>
            <person name="Fox J.G."/>
        </authorList>
    </citation>
    <scope>NUCLEOTIDE SEQUENCE [LARGE SCALE GENOMIC DNA]</scope>
    <source>
        <strain evidence="2">MIT17-670</strain>
    </source>
</reference>
<sequence>MITLAIKKGTWVYVYSGEKQLYSIYCDKDDEIMGFTGFSVSIKKGKFIHTYDEKGHEVSSLLID</sequence>
<dbReference type="OrthoDB" id="5362261at2"/>